<sequence length="154" mass="16081">MAVTKSQKAAEKAAEAAAREKATATTGQGSGDEGGPAAAAPAVERNPQNPTTRALESVMVVDETGLKELQIAVGELQVAVKRLMVDREVVEDRRREEMDEIRRTLSKLTLDAEAKQGNPPRIETPVDLGHEGGEGPIVAAESGEAAATSQVAVA</sequence>
<evidence type="ECO:0000256" key="1">
    <source>
        <dbReference type="SAM" id="MobiDB-lite"/>
    </source>
</evidence>
<feature type="region of interest" description="Disordered" evidence="1">
    <location>
        <begin position="1"/>
        <end position="51"/>
    </location>
</feature>
<dbReference type="Proteomes" id="UP001497516">
    <property type="component" value="Chromosome 1"/>
</dbReference>
<evidence type="ECO:0000313" key="3">
    <source>
        <dbReference type="Proteomes" id="UP001497516"/>
    </source>
</evidence>
<organism evidence="2 3">
    <name type="scientific">Linum trigynum</name>
    <dbReference type="NCBI Taxonomy" id="586398"/>
    <lineage>
        <taxon>Eukaryota</taxon>
        <taxon>Viridiplantae</taxon>
        <taxon>Streptophyta</taxon>
        <taxon>Embryophyta</taxon>
        <taxon>Tracheophyta</taxon>
        <taxon>Spermatophyta</taxon>
        <taxon>Magnoliopsida</taxon>
        <taxon>eudicotyledons</taxon>
        <taxon>Gunneridae</taxon>
        <taxon>Pentapetalae</taxon>
        <taxon>rosids</taxon>
        <taxon>fabids</taxon>
        <taxon>Malpighiales</taxon>
        <taxon>Linaceae</taxon>
        <taxon>Linum</taxon>
    </lineage>
</organism>
<gene>
    <name evidence="2" type="ORF">LTRI10_LOCUS1234</name>
</gene>
<accession>A0AAV2CC54</accession>
<reference evidence="2 3" key="1">
    <citation type="submission" date="2024-04" db="EMBL/GenBank/DDBJ databases">
        <authorList>
            <person name="Fracassetti M."/>
        </authorList>
    </citation>
    <scope>NUCLEOTIDE SEQUENCE [LARGE SCALE GENOMIC DNA]</scope>
</reference>
<feature type="region of interest" description="Disordered" evidence="1">
    <location>
        <begin position="113"/>
        <end position="154"/>
    </location>
</feature>
<keyword evidence="3" id="KW-1185">Reference proteome</keyword>
<feature type="compositionally biased region" description="Basic and acidic residues" evidence="1">
    <location>
        <begin position="8"/>
        <end position="22"/>
    </location>
</feature>
<dbReference type="AlphaFoldDB" id="A0AAV2CC54"/>
<dbReference type="EMBL" id="OZ034813">
    <property type="protein sequence ID" value="CAL1353330.1"/>
    <property type="molecule type" value="Genomic_DNA"/>
</dbReference>
<name>A0AAV2CC54_9ROSI</name>
<evidence type="ECO:0008006" key="4">
    <source>
        <dbReference type="Google" id="ProtNLM"/>
    </source>
</evidence>
<evidence type="ECO:0000313" key="2">
    <source>
        <dbReference type="EMBL" id="CAL1353330.1"/>
    </source>
</evidence>
<protein>
    <recommendedName>
        <fullName evidence="4">BAG domain-containing protein</fullName>
    </recommendedName>
</protein>
<proteinExistence type="predicted"/>